<feature type="region of interest" description="Disordered" evidence="1">
    <location>
        <begin position="1"/>
        <end position="35"/>
    </location>
</feature>
<accession>A0ABV7P475</accession>
<evidence type="ECO:0000313" key="4">
    <source>
        <dbReference type="Proteomes" id="UP001595645"/>
    </source>
</evidence>
<sequence>MTEPDLPEPQPPVPHLRLPELPAPKPSAPKPPEPRPVARRIVLCPICVDRIPWPEQLFRPTVREQQLVWEALDLSRQTNPDKYQYARTRAYVRCPNPSQDGTPTHYLPAVHDDYGAPIVIGVVGRSTSGKTHLLITMLSEMLRGGLHEHDLTFEVADKIQHEKSAQEMERLRRGDVLGATDADHWSFTSYLLVRRPGKPTRPLIFFDVQGEDFVERGMTSERRAQFVLGADALLFVDDPARGLPLWRPNAKSTRDLKASQQDNRAFAGAIARLHGKADGSRVPAAIALTKADELRYDYPVDHWLRREDVSGELRAGEFRAESRDVYAVLERYQAKPMLEVAERFSRCTLHFVSATGGSATTEEDSGRELYPRGVRPMRVLQPILALLAMTDVLDGAEAERVGR</sequence>
<keyword evidence="4" id="KW-1185">Reference proteome</keyword>
<dbReference type="RefSeq" id="WP_378242085.1">
    <property type="nucleotide sequence ID" value="NZ_JBHRWK010000047.1"/>
</dbReference>
<evidence type="ECO:0000256" key="1">
    <source>
        <dbReference type="SAM" id="MobiDB-lite"/>
    </source>
</evidence>
<dbReference type="InterPro" id="IPR045528">
    <property type="entry name" value="DO-GTPase2"/>
</dbReference>
<dbReference type="EMBL" id="JBHRWK010000047">
    <property type="protein sequence ID" value="MFC3453330.1"/>
    <property type="molecule type" value="Genomic_DNA"/>
</dbReference>
<dbReference type="SUPFAM" id="SSF52540">
    <property type="entry name" value="P-loop containing nucleoside triphosphate hydrolases"/>
    <property type="match status" value="1"/>
</dbReference>
<dbReference type="InterPro" id="IPR027417">
    <property type="entry name" value="P-loop_NTPase"/>
</dbReference>
<evidence type="ECO:0000313" key="3">
    <source>
        <dbReference type="EMBL" id="MFC3453330.1"/>
    </source>
</evidence>
<proteinExistence type="predicted"/>
<protein>
    <recommendedName>
        <fullName evidence="2">Double-GTPase 2 domain-containing protein</fullName>
    </recommendedName>
</protein>
<comment type="caution">
    <text evidence="3">The sequence shown here is derived from an EMBL/GenBank/DDBJ whole genome shotgun (WGS) entry which is preliminary data.</text>
</comment>
<evidence type="ECO:0000259" key="2">
    <source>
        <dbReference type="Pfam" id="PF19993"/>
    </source>
</evidence>
<dbReference type="Proteomes" id="UP001595645">
    <property type="component" value="Unassembled WGS sequence"/>
</dbReference>
<feature type="compositionally biased region" description="Pro residues" evidence="1">
    <location>
        <begin position="21"/>
        <end position="35"/>
    </location>
</feature>
<dbReference type="Pfam" id="PF19993">
    <property type="entry name" value="DO-GTPase2"/>
    <property type="match status" value="1"/>
</dbReference>
<organism evidence="3 4">
    <name type="scientific">Amycolatopsis speibonae</name>
    <dbReference type="NCBI Taxonomy" id="1450224"/>
    <lineage>
        <taxon>Bacteria</taxon>
        <taxon>Bacillati</taxon>
        <taxon>Actinomycetota</taxon>
        <taxon>Actinomycetes</taxon>
        <taxon>Pseudonocardiales</taxon>
        <taxon>Pseudonocardiaceae</taxon>
        <taxon>Amycolatopsis</taxon>
    </lineage>
</organism>
<gene>
    <name evidence="3" type="ORF">ACFOSH_28170</name>
</gene>
<feature type="domain" description="Double-GTPase 2" evidence="2">
    <location>
        <begin position="118"/>
        <end position="301"/>
    </location>
</feature>
<dbReference type="CDD" id="cd00882">
    <property type="entry name" value="Ras_like_GTPase"/>
    <property type="match status" value="1"/>
</dbReference>
<reference evidence="4" key="1">
    <citation type="journal article" date="2019" name="Int. J. Syst. Evol. Microbiol.">
        <title>The Global Catalogue of Microorganisms (GCM) 10K type strain sequencing project: providing services to taxonomists for standard genome sequencing and annotation.</title>
        <authorList>
            <consortium name="The Broad Institute Genomics Platform"/>
            <consortium name="The Broad Institute Genome Sequencing Center for Infectious Disease"/>
            <person name="Wu L."/>
            <person name="Ma J."/>
        </authorList>
    </citation>
    <scope>NUCLEOTIDE SEQUENCE [LARGE SCALE GENOMIC DNA]</scope>
    <source>
        <strain evidence="4">CGMCC 4.7676</strain>
    </source>
</reference>
<name>A0ABV7P475_9PSEU</name>